<gene>
    <name evidence="11" type="primary">fam69a_0</name>
    <name evidence="11" type="ORF">EYF80_016984</name>
</gene>
<protein>
    <submittedName>
        <fullName evidence="11">Protein FAM69A</fullName>
    </submittedName>
</protein>
<keyword evidence="12" id="KW-1185">Reference proteome</keyword>
<evidence type="ECO:0000256" key="4">
    <source>
        <dbReference type="ARBA" id="ARBA00022824"/>
    </source>
</evidence>
<proteinExistence type="inferred from homology"/>
<evidence type="ECO:0000256" key="8">
    <source>
        <dbReference type="ARBA" id="ARBA00023157"/>
    </source>
</evidence>
<dbReference type="Pfam" id="PF14875">
    <property type="entry name" value="PIP49_N"/>
    <property type="match status" value="1"/>
</dbReference>
<organism evidence="11 12">
    <name type="scientific">Liparis tanakae</name>
    <name type="common">Tanaka's snailfish</name>
    <dbReference type="NCBI Taxonomy" id="230148"/>
    <lineage>
        <taxon>Eukaryota</taxon>
        <taxon>Metazoa</taxon>
        <taxon>Chordata</taxon>
        <taxon>Craniata</taxon>
        <taxon>Vertebrata</taxon>
        <taxon>Euteleostomi</taxon>
        <taxon>Actinopterygii</taxon>
        <taxon>Neopterygii</taxon>
        <taxon>Teleostei</taxon>
        <taxon>Neoteleostei</taxon>
        <taxon>Acanthomorphata</taxon>
        <taxon>Eupercaria</taxon>
        <taxon>Perciformes</taxon>
        <taxon>Cottioidei</taxon>
        <taxon>Cottales</taxon>
        <taxon>Liparidae</taxon>
        <taxon>Liparis</taxon>
    </lineage>
</organism>
<keyword evidence="3 9" id="KW-0812">Transmembrane</keyword>
<keyword evidence="7 9" id="KW-0472">Membrane</keyword>
<reference evidence="11 12" key="1">
    <citation type="submission" date="2019-03" db="EMBL/GenBank/DDBJ databases">
        <title>First draft genome of Liparis tanakae, snailfish: a comprehensive survey of snailfish specific genes.</title>
        <authorList>
            <person name="Kim W."/>
            <person name="Song I."/>
            <person name="Jeong J.-H."/>
            <person name="Kim D."/>
            <person name="Kim S."/>
            <person name="Ryu S."/>
            <person name="Song J.Y."/>
            <person name="Lee S.K."/>
        </authorList>
    </citation>
    <scope>NUCLEOTIDE SEQUENCE [LARGE SCALE GENOMIC DNA]</scope>
    <source>
        <tissue evidence="11">Muscle</tissue>
    </source>
</reference>
<evidence type="ECO:0000256" key="5">
    <source>
        <dbReference type="ARBA" id="ARBA00022968"/>
    </source>
</evidence>
<dbReference type="InterPro" id="IPR029244">
    <property type="entry name" value="FAM69_N"/>
</dbReference>
<sequence length="431" mass="48629">MEVLAALVRSPLFRFLWASTAKFSYLHMKYLFFSWLAVFVGSWIVYVEYSSYTELCRGHDCTNSICDKYRKGVIDGSACSSLCEKGTLYLGKCFTAKPKSQVYSGSWGDLEGVIKCQMEEAPRYDLGSEMEPRKAAAAFDKPTKGTSVEKFREMILNHLKAKVGDQANLADLATQVLSITDANKDGHISLPEAHSTWALLQLNEFLLALVLQDRDHTPKLLGFCGDLYVMEKVPHSPLYGVSLPWVVEVWMPAGLRRSVDQWFTPSWPHKAKISIGLLELVEDVFHGTFGSFLMCDVSAASFGYNDRHDLKVMDARYIVPEAIFQEDIRQQRCEADEDCVYGADCLTSCDLTKHRCTPEVTRPNLAKACETLKDYVLRGAPSDVREELEKQLYACVALKGSVEQMEIEHSLILNNLKTLLWKKISHTKDSK</sequence>
<dbReference type="OrthoDB" id="8860232at2759"/>
<comment type="subcellular location">
    <subcellularLocation>
        <location evidence="1">Endoplasmic reticulum membrane</location>
        <topology evidence="1">Single-pass type II membrane protein</topology>
    </subcellularLocation>
</comment>
<evidence type="ECO:0000256" key="2">
    <source>
        <dbReference type="ARBA" id="ARBA00006338"/>
    </source>
</evidence>
<feature type="domain" description="FAM69 N-terminal" evidence="10">
    <location>
        <begin position="21"/>
        <end position="179"/>
    </location>
</feature>
<keyword evidence="8" id="KW-1015">Disulfide bond</keyword>
<keyword evidence="6 9" id="KW-1133">Transmembrane helix</keyword>
<evidence type="ECO:0000259" key="10">
    <source>
        <dbReference type="SMART" id="SM01299"/>
    </source>
</evidence>
<accession>A0A4Z2I6M4</accession>
<evidence type="ECO:0000256" key="1">
    <source>
        <dbReference type="ARBA" id="ARBA00004648"/>
    </source>
</evidence>
<dbReference type="SMART" id="SM01299">
    <property type="entry name" value="PIP49_N"/>
    <property type="match status" value="1"/>
</dbReference>
<dbReference type="AlphaFoldDB" id="A0A4Z2I6M4"/>
<keyword evidence="4" id="KW-0256">Endoplasmic reticulum</keyword>
<evidence type="ECO:0000256" key="6">
    <source>
        <dbReference type="ARBA" id="ARBA00022989"/>
    </source>
</evidence>
<dbReference type="PANTHER" id="PTHR21093:SF4">
    <property type="entry name" value="DIVERGENT PROTEIN KINASE DOMAIN 1A"/>
    <property type="match status" value="1"/>
</dbReference>
<dbReference type="PANTHER" id="PTHR21093">
    <property type="entry name" value="DIVERGENT PROTEIN KINASE DOMAIN 1C-RELATED"/>
    <property type="match status" value="1"/>
</dbReference>
<comment type="caution">
    <text evidence="11">The sequence shown here is derived from an EMBL/GenBank/DDBJ whole genome shotgun (WGS) entry which is preliminary data.</text>
</comment>
<evidence type="ECO:0000256" key="7">
    <source>
        <dbReference type="ARBA" id="ARBA00023136"/>
    </source>
</evidence>
<feature type="transmembrane region" description="Helical" evidence="9">
    <location>
        <begin position="28"/>
        <end position="47"/>
    </location>
</feature>
<comment type="similarity">
    <text evidence="2">Belongs to the DIPK family.</text>
</comment>
<keyword evidence="5" id="KW-0735">Signal-anchor</keyword>
<dbReference type="Pfam" id="PF12260">
    <property type="entry name" value="PIP49_C"/>
    <property type="match status" value="1"/>
</dbReference>
<dbReference type="EMBL" id="SRLO01000132">
    <property type="protein sequence ID" value="TNN72873.1"/>
    <property type="molecule type" value="Genomic_DNA"/>
</dbReference>
<dbReference type="GO" id="GO:0005789">
    <property type="term" value="C:endoplasmic reticulum membrane"/>
    <property type="evidence" value="ECO:0007669"/>
    <property type="project" value="UniProtKB-SubCell"/>
</dbReference>
<evidence type="ECO:0000256" key="3">
    <source>
        <dbReference type="ARBA" id="ARBA00022692"/>
    </source>
</evidence>
<evidence type="ECO:0000313" key="12">
    <source>
        <dbReference type="Proteomes" id="UP000314294"/>
    </source>
</evidence>
<evidence type="ECO:0000256" key="9">
    <source>
        <dbReference type="SAM" id="Phobius"/>
    </source>
</evidence>
<dbReference type="Proteomes" id="UP000314294">
    <property type="component" value="Unassembled WGS sequence"/>
</dbReference>
<name>A0A4Z2I6M4_9TELE</name>
<dbReference type="InterPro" id="IPR022049">
    <property type="entry name" value="FAM69_kinase_dom"/>
</dbReference>
<evidence type="ECO:0000313" key="11">
    <source>
        <dbReference type="EMBL" id="TNN72873.1"/>
    </source>
</evidence>